<proteinExistence type="predicted"/>
<dbReference type="Proteomes" id="UP001064048">
    <property type="component" value="Chromosome 23"/>
</dbReference>
<gene>
    <name evidence="1" type="ORF">MSG28_013135</name>
</gene>
<sequence length="192" mass="21427">MAAMFLPILGMLVLSCAAQSPYFRRPVGYPVLEPTSTTTTTQSSDLLDRAGNDATTMSTTTLRLPPEALGNQAVVDALSKLPADRQPFWLLNRQALEEQRNKPHTFDQRPSFFIDSLSRQGSLVSQGPENFAQKPQDFSQIPQNFAQRPQNFAQFPQNFAQTTQNFAQSPQNFAQNSQLGNFISRPPNSPFF</sequence>
<accession>A0ACC0KSP7</accession>
<evidence type="ECO:0000313" key="1">
    <source>
        <dbReference type="EMBL" id="KAI8439302.1"/>
    </source>
</evidence>
<comment type="caution">
    <text evidence="1">The sequence shown here is derived from an EMBL/GenBank/DDBJ whole genome shotgun (WGS) entry which is preliminary data.</text>
</comment>
<protein>
    <submittedName>
        <fullName evidence="1">Uncharacterized protein</fullName>
    </submittedName>
</protein>
<dbReference type="EMBL" id="CM046123">
    <property type="protein sequence ID" value="KAI8439302.1"/>
    <property type="molecule type" value="Genomic_DNA"/>
</dbReference>
<reference evidence="1 2" key="1">
    <citation type="journal article" date="2022" name="Genome Biol. Evol.">
        <title>The Spruce Budworm Genome: Reconstructing the Evolutionary History of Antifreeze Proteins.</title>
        <authorList>
            <person name="Beliveau C."/>
            <person name="Gagne P."/>
            <person name="Picq S."/>
            <person name="Vernygora O."/>
            <person name="Keeling C.I."/>
            <person name="Pinkney K."/>
            <person name="Doucet D."/>
            <person name="Wen F."/>
            <person name="Johnston J.S."/>
            <person name="Maaroufi H."/>
            <person name="Boyle B."/>
            <person name="Laroche J."/>
            <person name="Dewar K."/>
            <person name="Juretic N."/>
            <person name="Blackburn G."/>
            <person name="Nisole A."/>
            <person name="Brunet B."/>
            <person name="Brandao M."/>
            <person name="Lumley L."/>
            <person name="Duan J."/>
            <person name="Quan G."/>
            <person name="Lucarotti C.J."/>
            <person name="Roe A.D."/>
            <person name="Sperling F.A.H."/>
            <person name="Levesque R.C."/>
            <person name="Cusson M."/>
        </authorList>
    </citation>
    <scope>NUCLEOTIDE SEQUENCE [LARGE SCALE GENOMIC DNA]</scope>
    <source>
        <strain evidence="1">Glfc:IPQL:Cfum</strain>
    </source>
</reference>
<organism evidence="1 2">
    <name type="scientific">Choristoneura fumiferana</name>
    <name type="common">Spruce budworm moth</name>
    <name type="synonym">Archips fumiferana</name>
    <dbReference type="NCBI Taxonomy" id="7141"/>
    <lineage>
        <taxon>Eukaryota</taxon>
        <taxon>Metazoa</taxon>
        <taxon>Ecdysozoa</taxon>
        <taxon>Arthropoda</taxon>
        <taxon>Hexapoda</taxon>
        <taxon>Insecta</taxon>
        <taxon>Pterygota</taxon>
        <taxon>Neoptera</taxon>
        <taxon>Endopterygota</taxon>
        <taxon>Lepidoptera</taxon>
        <taxon>Glossata</taxon>
        <taxon>Ditrysia</taxon>
        <taxon>Tortricoidea</taxon>
        <taxon>Tortricidae</taxon>
        <taxon>Tortricinae</taxon>
        <taxon>Choristoneura</taxon>
    </lineage>
</organism>
<keyword evidence="2" id="KW-1185">Reference proteome</keyword>
<evidence type="ECO:0000313" key="2">
    <source>
        <dbReference type="Proteomes" id="UP001064048"/>
    </source>
</evidence>
<name>A0ACC0KSP7_CHOFU</name>